<dbReference type="AlphaFoldDB" id="A0AAN5HYG8"/>
<dbReference type="InterPro" id="IPR019428">
    <property type="entry name" value="7TM_GPCR_serpentine_rcpt_Str"/>
</dbReference>
<evidence type="ECO:0008006" key="4">
    <source>
        <dbReference type="Google" id="ProtNLM"/>
    </source>
</evidence>
<evidence type="ECO:0000313" key="2">
    <source>
        <dbReference type="EMBL" id="GMR45136.1"/>
    </source>
</evidence>
<feature type="transmembrane region" description="Helical" evidence="1">
    <location>
        <begin position="85"/>
        <end position="110"/>
    </location>
</feature>
<dbReference type="PANTHER" id="PTHR46178">
    <property type="entry name" value="SEVEN TM RECEPTOR"/>
    <property type="match status" value="1"/>
</dbReference>
<evidence type="ECO:0000313" key="3">
    <source>
        <dbReference type="Proteomes" id="UP001328107"/>
    </source>
</evidence>
<feature type="transmembrane region" description="Helical" evidence="1">
    <location>
        <begin position="41"/>
        <end position="65"/>
    </location>
</feature>
<protein>
    <recommendedName>
        <fullName evidence="4">G protein-coupled receptor</fullName>
    </recommendedName>
</protein>
<dbReference type="Pfam" id="PF10326">
    <property type="entry name" value="7TM_GPCR_Str"/>
    <property type="match status" value="1"/>
</dbReference>
<keyword evidence="3" id="KW-1185">Reference proteome</keyword>
<keyword evidence="1" id="KW-1133">Transmembrane helix</keyword>
<proteinExistence type="predicted"/>
<keyword evidence="1" id="KW-0472">Membrane</keyword>
<reference evidence="3" key="1">
    <citation type="submission" date="2022-10" db="EMBL/GenBank/DDBJ databases">
        <title>Genome assembly of Pristionchus species.</title>
        <authorList>
            <person name="Yoshida K."/>
            <person name="Sommer R.J."/>
        </authorList>
    </citation>
    <scope>NUCLEOTIDE SEQUENCE [LARGE SCALE GENOMIC DNA]</scope>
    <source>
        <strain evidence="3">RS5460</strain>
    </source>
</reference>
<keyword evidence="1" id="KW-0812">Transmembrane</keyword>
<name>A0AAN5HYG8_9BILA</name>
<comment type="caution">
    <text evidence="2">The sequence shown here is derived from an EMBL/GenBank/DDBJ whole genome shotgun (WGS) entry which is preliminary data.</text>
</comment>
<feature type="transmembrane region" description="Helical" evidence="1">
    <location>
        <begin position="6"/>
        <end position="29"/>
    </location>
</feature>
<dbReference type="EMBL" id="BTRK01000004">
    <property type="protein sequence ID" value="GMR45136.1"/>
    <property type="molecule type" value="Genomic_DNA"/>
</dbReference>
<evidence type="ECO:0000256" key="1">
    <source>
        <dbReference type="SAM" id="Phobius"/>
    </source>
</evidence>
<sequence>MSFTSLYKWFCLGSCACSYLLNGLLIFIVHTRRTRIGFYRFFTLSTVLIGVLYSIAFATVQPFWYASLGMLGFFSIAPWQGNVELIRYAFHFWFTSFILILMCMACSFAYRYGILC</sequence>
<organism evidence="2 3">
    <name type="scientific">Pristionchus mayeri</name>
    <dbReference type="NCBI Taxonomy" id="1317129"/>
    <lineage>
        <taxon>Eukaryota</taxon>
        <taxon>Metazoa</taxon>
        <taxon>Ecdysozoa</taxon>
        <taxon>Nematoda</taxon>
        <taxon>Chromadorea</taxon>
        <taxon>Rhabditida</taxon>
        <taxon>Rhabditina</taxon>
        <taxon>Diplogasteromorpha</taxon>
        <taxon>Diplogasteroidea</taxon>
        <taxon>Neodiplogasteridae</taxon>
        <taxon>Pristionchus</taxon>
    </lineage>
</organism>
<gene>
    <name evidence="2" type="ORF">PMAYCL1PPCAC_15331</name>
</gene>
<accession>A0AAN5HYG8</accession>
<dbReference type="Proteomes" id="UP001328107">
    <property type="component" value="Unassembled WGS sequence"/>
</dbReference>
<feature type="non-terminal residue" evidence="2">
    <location>
        <position position="116"/>
    </location>
</feature>
<dbReference type="PANTHER" id="PTHR46178:SF9">
    <property type="entry name" value="SEVEN TM RECEPTOR"/>
    <property type="match status" value="1"/>
</dbReference>